<dbReference type="Proteomes" id="UP000480246">
    <property type="component" value="Unassembled WGS sequence"/>
</dbReference>
<dbReference type="SUPFAM" id="SSF54909">
    <property type="entry name" value="Dimeric alpha+beta barrel"/>
    <property type="match status" value="1"/>
</dbReference>
<dbReference type="Gene3D" id="3.30.70.100">
    <property type="match status" value="1"/>
</dbReference>
<dbReference type="InterPro" id="IPR011008">
    <property type="entry name" value="Dimeric_a/b-barrel"/>
</dbReference>
<keyword evidence="1" id="KW-0963">Cytoplasm</keyword>
<dbReference type="AlphaFoldDB" id="A0A7C8KQH0"/>
<evidence type="ECO:0000313" key="7">
    <source>
        <dbReference type="Proteomes" id="UP000480246"/>
    </source>
</evidence>
<keyword evidence="4" id="KW-0684">Rhamnose metabolism</keyword>
<keyword evidence="3" id="KW-0119">Carbohydrate metabolism</keyword>
<evidence type="ECO:0000256" key="4">
    <source>
        <dbReference type="ARBA" id="ARBA00023308"/>
    </source>
</evidence>
<dbReference type="GO" id="GO:0019301">
    <property type="term" value="P:rhamnose catabolic process"/>
    <property type="evidence" value="ECO:0007669"/>
    <property type="project" value="UniProtKB-UniRule"/>
</dbReference>
<dbReference type="GO" id="GO:0062192">
    <property type="term" value="F:L-rhamnose mutarotase activity"/>
    <property type="evidence" value="ECO:0007669"/>
    <property type="project" value="UniProtKB-UniRule"/>
</dbReference>
<dbReference type="EC" id="5.1.3.32" evidence="5"/>
<dbReference type="EMBL" id="WEID01000085">
    <property type="protein sequence ID" value="KAB8128073.1"/>
    <property type="molecule type" value="Genomic_DNA"/>
</dbReference>
<sequence length="104" mass="12587">MIRKAFLMKVYPDKHEEYEQKHNEIWPEMVGELKRHGASNYSIFLDKKTSTLFGYVEIEDEETWNRMSMTEVNQKWWAYMQPLMETNPDRSPVSIPLQEVFHMD</sequence>
<dbReference type="GO" id="GO:0005737">
    <property type="term" value="C:cytoplasm"/>
    <property type="evidence" value="ECO:0007669"/>
    <property type="project" value="InterPro"/>
</dbReference>
<dbReference type="PANTHER" id="PTHR34389">
    <property type="entry name" value="L-RHAMNOSE MUTAROTASE"/>
    <property type="match status" value="1"/>
</dbReference>
<dbReference type="Pfam" id="PF05336">
    <property type="entry name" value="rhaM"/>
    <property type="match status" value="1"/>
</dbReference>
<comment type="caution">
    <text evidence="6">The sequence shown here is derived from an EMBL/GenBank/DDBJ whole genome shotgun (WGS) entry which is preliminary data.</text>
</comment>
<name>A0A7C8KQH0_9BACI</name>
<evidence type="ECO:0000256" key="1">
    <source>
        <dbReference type="ARBA" id="ARBA00022490"/>
    </source>
</evidence>
<keyword evidence="7" id="KW-1185">Reference proteome</keyword>
<accession>A0A7C8KQH0</accession>
<dbReference type="RefSeq" id="WP_153406051.1">
    <property type="nucleotide sequence ID" value="NZ_ML762440.1"/>
</dbReference>
<evidence type="ECO:0000313" key="6">
    <source>
        <dbReference type="EMBL" id="KAB8128073.1"/>
    </source>
</evidence>
<gene>
    <name evidence="6" type="primary">rhaM</name>
    <name evidence="6" type="ORF">F9U64_16775</name>
</gene>
<dbReference type="PANTHER" id="PTHR34389:SF2">
    <property type="entry name" value="L-RHAMNOSE MUTAROTASE"/>
    <property type="match status" value="1"/>
</dbReference>
<organism evidence="6 7">
    <name type="scientific">Gracilibacillus oryzae</name>
    <dbReference type="NCBI Taxonomy" id="1672701"/>
    <lineage>
        <taxon>Bacteria</taxon>
        <taxon>Bacillati</taxon>
        <taxon>Bacillota</taxon>
        <taxon>Bacilli</taxon>
        <taxon>Bacillales</taxon>
        <taxon>Bacillaceae</taxon>
        <taxon>Gracilibacillus</taxon>
    </lineage>
</organism>
<dbReference type="InterPro" id="IPR008000">
    <property type="entry name" value="Rham/fucose_mutarotase"/>
</dbReference>
<evidence type="ECO:0000256" key="5">
    <source>
        <dbReference type="NCBIfam" id="TIGR02625"/>
    </source>
</evidence>
<evidence type="ECO:0000256" key="2">
    <source>
        <dbReference type="ARBA" id="ARBA00023235"/>
    </source>
</evidence>
<dbReference type="InterPro" id="IPR013448">
    <property type="entry name" value="L-rhamnose_mutarotase"/>
</dbReference>
<protein>
    <recommendedName>
        <fullName evidence="5">L-rhamnose mutarotase</fullName>
        <ecNumber evidence="5">5.1.3.32</ecNumber>
    </recommendedName>
</protein>
<reference evidence="6 7" key="1">
    <citation type="submission" date="2019-10" db="EMBL/GenBank/DDBJ databases">
        <title>Gracilibacillus sp. nov. isolated from rice seeds.</title>
        <authorList>
            <person name="He S."/>
        </authorList>
    </citation>
    <scope>NUCLEOTIDE SEQUENCE [LARGE SCALE GENOMIC DNA]</scope>
    <source>
        <strain evidence="6 7">TD8</strain>
    </source>
</reference>
<keyword evidence="2 6" id="KW-0413">Isomerase</keyword>
<evidence type="ECO:0000256" key="3">
    <source>
        <dbReference type="ARBA" id="ARBA00023277"/>
    </source>
</evidence>
<proteinExistence type="inferred from homology"/>
<dbReference type="OrthoDB" id="9799608at2"/>
<dbReference type="HAMAP" id="MF_01663">
    <property type="entry name" value="L_rham_rotase"/>
    <property type="match status" value="1"/>
</dbReference>
<dbReference type="NCBIfam" id="TIGR02625">
    <property type="entry name" value="YiiL_rotase"/>
    <property type="match status" value="1"/>
</dbReference>